<feature type="domain" description="K Homology" evidence="8">
    <location>
        <begin position="1113"/>
        <end position="1182"/>
    </location>
</feature>
<dbReference type="CDD" id="cd22412">
    <property type="entry name" value="KH-I_Vigilin_rpt9"/>
    <property type="match status" value="1"/>
</dbReference>
<feature type="domain" description="K Homology" evidence="8">
    <location>
        <begin position="1040"/>
        <end position="1109"/>
    </location>
</feature>
<dbReference type="GO" id="GO:0010468">
    <property type="term" value="P:regulation of gene expression"/>
    <property type="evidence" value="ECO:0007669"/>
    <property type="project" value="UniProtKB-ARBA"/>
</dbReference>
<evidence type="ECO:0000259" key="8">
    <source>
        <dbReference type="SMART" id="SM00322"/>
    </source>
</evidence>
<dbReference type="CDD" id="cd22410">
    <property type="entry name" value="KH-I_Vigilin_rpt7"/>
    <property type="match status" value="1"/>
</dbReference>
<dbReference type="CDD" id="cd22416">
    <property type="entry name" value="KH-I_Vigilin_rpt13"/>
    <property type="match status" value="1"/>
</dbReference>
<feature type="domain" description="K Homology" evidence="8">
    <location>
        <begin position="583"/>
        <end position="651"/>
    </location>
</feature>
<name>A0A9P0JN79_ACAOB</name>
<protein>
    <recommendedName>
        <fullName evidence="8">K Homology domain-containing protein</fullName>
    </recommendedName>
</protein>
<dbReference type="PROSITE" id="PS50084">
    <property type="entry name" value="KH_TYPE_1"/>
    <property type="match status" value="14"/>
</dbReference>
<dbReference type="CDD" id="cd22417">
    <property type="entry name" value="KH-I_Vigilin_rpt14"/>
    <property type="match status" value="1"/>
</dbReference>
<dbReference type="CDD" id="cd22407">
    <property type="entry name" value="KH-I_Vigilin_rpt3"/>
    <property type="match status" value="1"/>
</dbReference>
<feature type="domain" description="K Homology" evidence="8">
    <location>
        <begin position="655"/>
        <end position="724"/>
    </location>
</feature>
<dbReference type="Pfam" id="PF00013">
    <property type="entry name" value="KH_1"/>
    <property type="match status" value="14"/>
</dbReference>
<feature type="domain" description="K Homology" evidence="8">
    <location>
        <begin position="875"/>
        <end position="965"/>
    </location>
</feature>
<dbReference type="EMBL" id="CAKOFQ010006672">
    <property type="protein sequence ID" value="CAH1957704.1"/>
    <property type="molecule type" value="Genomic_DNA"/>
</dbReference>
<evidence type="ECO:0000256" key="6">
    <source>
        <dbReference type="SAM" id="Coils"/>
    </source>
</evidence>
<feature type="coiled-coil region" evidence="6">
    <location>
        <begin position="632"/>
        <end position="659"/>
    </location>
</feature>
<dbReference type="CDD" id="cd22405">
    <property type="entry name" value="KH-I_Vigilin_rpt1"/>
    <property type="match status" value="1"/>
</dbReference>
<evidence type="ECO:0000256" key="4">
    <source>
        <dbReference type="ARBA" id="ARBA00022884"/>
    </source>
</evidence>
<feature type="domain" description="K Homology" evidence="8">
    <location>
        <begin position="83"/>
        <end position="156"/>
    </location>
</feature>
<evidence type="ECO:0000256" key="2">
    <source>
        <dbReference type="ARBA" id="ARBA00022490"/>
    </source>
</evidence>
<dbReference type="OrthoDB" id="10027144at2759"/>
<comment type="caution">
    <text evidence="9">The sequence shown here is derived from an EMBL/GenBank/DDBJ whole genome shotgun (WGS) entry which is preliminary data.</text>
</comment>
<dbReference type="CDD" id="cd22408">
    <property type="entry name" value="KH-I_Vigilin_rpt4"/>
    <property type="match status" value="1"/>
</dbReference>
<feature type="domain" description="K Homology" evidence="8">
    <location>
        <begin position="966"/>
        <end position="1032"/>
    </location>
</feature>
<feature type="domain" description="K Homology" evidence="8">
    <location>
        <begin position="371"/>
        <end position="437"/>
    </location>
</feature>
<comment type="subcellular location">
    <subcellularLocation>
        <location evidence="1">Cytoplasm</location>
    </subcellularLocation>
</comment>
<evidence type="ECO:0000313" key="9">
    <source>
        <dbReference type="EMBL" id="CAH1957704.1"/>
    </source>
</evidence>
<dbReference type="Gene3D" id="3.30.1370.10">
    <property type="entry name" value="K Homology domain, type 1"/>
    <property type="match status" value="14"/>
</dbReference>
<sequence length="1272" mass="141491">MQQPEEMVVGGLASTVYEEGSFDGAGGSGGGVGGPMMMQQQQQPPPVRTYDDLFPALPDASLARTANRNPMGAWVNKMRVGSSKITHVFRVPFAERKVDGQRFGEGEPNHICADIMRKTGAHIEISQGKDQSITFLVTGITTEVSEARKRILQRFQTQANKQLSIPKEHHRWILGKKGARLRELEKTTATNISVPSMEDPSDIITISGTKECIERAEHEIRVLSDEQSKKASERLTIPKHFHPFIVGAFSSNVNALMEETKTKINVPPPSVMKDEIVIAGEKDGVAAAKAKIEEIYKRMEKKTETVSVEVPKCQHKYVIGPKGATIAEILQTTGVSVEMPQSDSATGTITLRGPQDKLGLALGVVYGKANSVRSSDVDAPSWLHKYIIGKGGAKIREITANLPKVHVEFSERADKIKIEGPPEEVEKAQEQLEEIANNLIANMTFAEMHVDPKLFKHIIGKSGANINKLKDDFDVVINIDENGFVRIEGSRDNVVRTQSELEQHVAKLENEKERDVIIEQRHYRSIIGAKGENIKEIRDRFNQVQIFFPSSGESEIVKVRGPKEDVDKCVRHLEKLVKELNENSFQKELTIFKQFHKFIIGKGGANIRKIREETNTKIDLPAEGDKNDRIKITGKRENVEDACEKIRQIQQELESIVTEEITIPPKFYNSLIGAKGKLIRSVSEDCGGVTIKFPSADSKSDKITISGPQEDVDKAKQQLLDLANERQQASFTAEVRAKAQHHKFLIGRSGANIKKIRDSTGARIVFPSNTDEDREVITIIGKKEAVEEAKDALMAMIKDIDNIVEDEMQVEPRHHKHFVARRGEVLHRITDECGGVMISFPRSGVASDKVVLKGPRECIEAAKQRIREIITDLESMVTIECIIPQKHHRNVMGAKGHKVQRIVADCDVQIKFPDKNYQEEYTNYEQVNGDVATQQEPVQYCDVIRITGKDANCQAAKAALLDLVPVTISVDVPFNLHRSIIGQKGRDVKDLMDRFDVHIVLSAQNAPEDVIKITGAKSNVEGAREALLERVAELEAEISRTHTLELEVNPEFHPKIIGKRGAVITKIRKDREVQINFPKKGDPNEHIITITGYEENVQGAKDDIMKIVNELMELVREEVLIDARVHSRLIGFRGRNIKKIMEDYCVDIKFPRSDEPDPNLVVISGQEENVSDARDHLLNLEEEYLQDVEELQIREKTHTLNVHLEAVSSTSPSNGFVVPGGPWEQRGSGGHTAPAPDTASVTDFPAFGRGGPGSGDQQSAAAPIAGAWGARR</sequence>
<feature type="coiled-coil region" evidence="6">
    <location>
        <begin position="1017"/>
        <end position="1044"/>
    </location>
</feature>
<dbReference type="AlphaFoldDB" id="A0A9P0JN79"/>
<feature type="domain" description="K Homology" evidence="8">
    <location>
        <begin position="729"/>
        <end position="798"/>
    </location>
</feature>
<feature type="region of interest" description="Disordered" evidence="7">
    <location>
        <begin position="1211"/>
        <end position="1272"/>
    </location>
</feature>
<organism evidence="9 10">
    <name type="scientific">Acanthoscelides obtectus</name>
    <name type="common">Bean weevil</name>
    <name type="synonym">Bruchus obtectus</name>
    <dbReference type="NCBI Taxonomy" id="200917"/>
    <lineage>
        <taxon>Eukaryota</taxon>
        <taxon>Metazoa</taxon>
        <taxon>Ecdysozoa</taxon>
        <taxon>Arthropoda</taxon>
        <taxon>Hexapoda</taxon>
        <taxon>Insecta</taxon>
        <taxon>Pterygota</taxon>
        <taxon>Neoptera</taxon>
        <taxon>Endopterygota</taxon>
        <taxon>Coleoptera</taxon>
        <taxon>Polyphaga</taxon>
        <taxon>Cucujiformia</taxon>
        <taxon>Chrysomeloidea</taxon>
        <taxon>Chrysomelidae</taxon>
        <taxon>Bruchinae</taxon>
        <taxon>Bruchini</taxon>
        <taxon>Acanthoscelides</taxon>
    </lineage>
</organism>
<feature type="compositionally biased region" description="Low complexity" evidence="7">
    <location>
        <begin position="1260"/>
        <end position="1272"/>
    </location>
</feature>
<dbReference type="CDD" id="cd22418">
    <property type="entry name" value="KH-I_Vigilin_rpt15"/>
    <property type="match status" value="1"/>
</dbReference>
<feature type="domain" description="K Homology" evidence="8">
    <location>
        <begin position="442"/>
        <end position="506"/>
    </location>
</feature>
<feature type="domain" description="K Homology" evidence="8">
    <location>
        <begin position="302"/>
        <end position="370"/>
    </location>
</feature>
<feature type="domain" description="K Homology" evidence="8">
    <location>
        <begin position="510"/>
        <end position="578"/>
    </location>
</feature>
<feature type="domain" description="K Homology" evidence="8">
    <location>
        <begin position="157"/>
        <end position="225"/>
    </location>
</feature>
<feature type="domain" description="K Homology" evidence="8">
    <location>
        <begin position="802"/>
        <end position="871"/>
    </location>
</feature>
<reference evidence="9" key="1">
    <citation type="submission" date="2022-03" db="EMBL/GenBank/DDBJ databases">
        <authorList>
            <person name="Sayadi A."/>
        </authorList>
    </citation>
    <scope>NUCLEOTIDE SEQUENCE</scope>
</reference>
<dbReference type="InterPro" id="IPR057778">
    <property type="entry name" value="KH_Vigilin_N"/>
</dbReference>
<evidence type="ECO:0000256" key="5">
    <source>
        <dbReference type="PROSITE-ProRule" id="PRU00117"/>
    </source>
</evidence>
<evidence type="ECO:0000313" key="10">
    <source>
        <dbReference type="Proteomes" id="UP001152888"/>
    </source>
</evidence>
<dbReference type="PANTHER" id="PTHR10627">
    <property type="entry name" value="SCP160"/>
    <property type="match status" value="1"/>
</dbReference>
<dbReference type="PANTHER" id="PTHR10627:SF31">
    <property type="entry name" value="DODECA-SATELLITE-BINDING PROTEIN 1, ISOFORM A"/>
    <property type="match status" value="1"/>
</dbReference>
<dbReference type="SUPFAM" id="SSF54791">
    <property type="entry name" value="Eukaryotic type KH-domain (KH-domain type I)"/>
    <property type="match status" value="14"/>
</dbReference>
<keyword evidence="6" id="KW-0175">Coiled coil</keyword>
<dbReference type="CDD" id="cd22414">
    <property type="entry name" value="KH-I_Vigilin_rpt11"/>
    <property type="match status" value="1"/>
</dbReference>
<dbReference type="SMART" id="SM00322">
    <property type="entry name" value="KH"/>
    <property type="match status" value="15"/>
</dbReference>
<keyword evidence="3" id="KW-0677">Repeat</keyword>
<dbReference type="Pfam" id="PF24668">
    <property type="entry name" value="KH_Vigilin"/>
    <property type="match status" value="1"/>
</dbReference>
<evidence type="ECO:0000256" key="1">
    <source>
        <dbReference type="ARBA" id="ARBA00004496"/>
    </source>
</evidence>
<feature type="domain" description="K Homology" evidence="8">
    <location>
        <begin position="229"/>
        <end position="297"/>
    </location>
</feature>
<dbReference type="CDD" id="cd22406">
    <property type="entry name" value="KH-I_Vigilin_rpt2"/>
    <property type="match status" value="1"/>
</dbReference>
<accession>A0A9P0JN79</accession>
<keyword evidence="4 5" id="KW-0694">RNA-binding</keyword>
<evidence type="ECO:0000256" key="7">
    <source>
        <dbReference type="SAM" id="MobiDB-lite"/>
    </source>
</evidence>
<dbReference type="GO" id="GO:0003729">
    <property type="term" value="F:mRNA binding"/>
    <property type="evidence" value="ECO:0007669"/>
    <property type="project" value="TreeGrafter"/>
</dbReference>
<proteinExistence type="predicted"/>
<dbReference type="CDD" id="cd22413">
    <property type="entry name" value="KH-I_Vigilin_rpt10"/>
    <property type="match status" value="1"/>
</dbReference>
<dbReference type="Proteomes" id="UP001152888">
    <property type="component" value="Unassembled WGS sequence"/>
</dbReference>
<dbReference type="CDD" id="cd02394">
    <property type="entry name" value="KH-I_Vigilin_rpt6"/>
    <property type="match status" value="1"/>
</dbReference>
<dbReference type="InterPro" id="IPR004088">
    <property type="entry name" value="KH_dom_type_1"/>
</dbReference>
<keyword evidence="10" id="KW-1185">Reference proteome</keyword>
<gene>
    <name evidence="9" type="ORF">ACAOBT_LOCUS2255</name>
</gene>
<dbReference type="InterPro" id="IPR004087">
    <property type="entry name" value="KH_dom"/>
</dbReference>
<evidence type="ECO:0000256" key="3">
    <source>
        <dbReference type="ARBA" id="ARBA00022737"/>
    </source>
</evidence>
<dbReference type="InterPro" id="IPR036612">
    <property type="entry name" value="KH_dom_type_1_sf"/>
</dbReference>
<dbReference type="FunFam" id="3.30.1370.10:FF:000018">
    <property type="entry name" value="vigilin isoform X1"/>
    <property type="match status" value="1"/>
</dbReference>
<dbReference type="CDD" id="cd22411">
    <property type="entry name" value="KH-I_Vigilin_rpt8"/>
    <property type="match status" value="1"/>
</dbReference>
<dbReference type="CDD" id="cd22409">
    <property type="entry name" value="KH-I_Vigilin_rpt5"/>
    <property type="match status" value="1"/>
</dbReference>
<keyword evidence="2" id="KW-0963">Cytoplasm</keyword>